<dbReference type="EMBL" id="MN739821">
    <property type="protein sequence ID" value="QHT27288.1"/>
    <property type="molecule type" value="Genomic_DNA"/>
</dbReference>
<accession>A0A6C0EEE2</accession>
<dbReference type="AlphaFoldDB" id="A0A6C0EEE2"/>
<keyword evidence="1" id="KW-0472">Membrane</keyword>
<protein>
    <submittedName>
        <fullName evidence="2">Uncharacterized protein</fullName>
    </submittedName>
</protein>
<evidence type="ECO:0000256" key="1">
    <source>
        <dbReference type="SAM" id="Phobius"/>
    </source>
</evidence>
<keyword evidence="1" id="KW-0812">Transmembrane</keyword>
<proteinExistence type="predicted"/>
<organism evidence="2">
    <name type="scientific">viral metagenome</name>
    <dbReference type="NCBI Taxonomy" id="1070528"/>
    <lineage>
        <taxon>unclassified sequences</taxon>
        <taxon>metagenomes</taxon>
        <taxon>organismal metagenomes</taxon>
    </lineage>
</organism>
<evidence type="ECO:0000313" key="2">
    <source>
        <dbReference type="EMBL" id="QHT27288.1"/>
    </source>
</evidence>
<sequence length="96" mass="11419">MKLFILIKIYIFYYSKRYTMFFNKISIPIFLISLFIGIFFVYIFGSDKKVIYVYPTPDNINRILYKDKADNCFSLESKEIKCPTDSSKITTIPIQK</sequence>
<keyword evidence="1" id="KW-1133">Transmembrane helix</keyword>
<reference evidence="2" key="1">
    <citation type="journal article" date="2020" name="Nature">
        <title>Giant virus diversity and host interactions through global metagenomics.</title>
        <authorList>
            <person name="Schulz F."/>
            <person name="Roux S."/>
            <person name="Paez-Espino D."/>
            <person name="Jungbluth S."/>
            <person name="Walsh D.A."/>
            <person name="Denef V.J."/>
            <person name="McMahon K.D."/>
            <person name="Konstantinidis K.T."/>
            <person name="Eloe-Fadrosh E.A."/>
            <person name="Kyrpides N.C."/>
            <person name="Woyke T."/>
        </authorList>
    </citation>
    <scope>NUCLEOTIDE SEQUENCE</scope>
    <source>
        <strain evidence="2">GVMAG-M-3300023179-33</strain>
    </source>
</reference>
<feature type="transmembrane region" description="Helical" evidence="1">
    <location>
        <begin position="21"/>
        <end position="44"/>
    </location>
</feature>
<name>A0A6C0EEE2_9ZZZZ</name>